<dbReference type="Gene3D" id="3.30.530.20">
    <property type="match status" value="1"/>
</dbReference>
<evidence type="ECO:0000313" key="1">
    <source>
        <dbReference type="EMBL" id="RKR13745.1"/>
    </source>
</evidence>
<dbReference type="Pfam" id="PF10604">
    <property type="entry name" value="Polyketide_cyc2"/>
    <property type="match status" value="1"/>
</dbReference>
<dbReference type="CDD" id="cd08865">
    <property type="entry name" value="SRPBCC_10"/>
    <property type="match status" value="1"/>
</dbReference>
<name>A0A495EA37_9MICC</name>
<dbReference type="SUPFAM" id="SSF55961">
    <property type="entry name" value="Bet v1-like"/>
    <property type="match status" value="1"/>
</dbReference>
<dbReference type="AlphaFoldDB" id="A0A495EA37"/>
<reference evidence="1 2" key="1">
    <citation type="submission" date="2018-10" db="EMBL/GenBank/DDBJ databases">
        <title>Genomic Encyclopedia of Type Strains, Phase IV (KMG-IV): sequencing the most valuable type-strain genomes for metagenomic binning, comparative biology and taxonomic classification.</title>
        <authorList>
            <person name="Goeker M."/>
        </authorList>
    </citation>
    <scope>NUCLEOTIDE SEQUENCE [LARGE SCALE GENOMIC DNA]</scope>
    <source>
        <strain evidence="1 2">DSM 25586</strain>
    </source>
</reference>
<dbReference type="InterPro" id="IPR023393">
    <property type="entry name" value="START-like_dom_sf"/>
</dbReference>
<dbReference type="InterPro" id="IPR019587">
    <property type="entry name" value="Polyketide_cyclase/dehydratase"/>
</dbReference>
<comment type="caution">
    <text evidence="1">The sequence shown here is derived from an EMBL/GenBank/DDBJ whole genome shotgun (WGS) entry which is preliminary data.</text>
</comment>
<dbReference type="RefSeq" id="WP_120955010.1">
    <property type="nucleotide sequence ID" value="NZ_RBIR01000009.1"/>
</dbReference>
<dbReference type="Proteomes" id="UP000276055">
    <property type="component" value="Unassembled WGS sequence"/>
</dbReference>
<dbReference type="EMBL" id="RBIR01000009">
    <property type="protein sequence ID" value="RKR13745.1"/>
    <property type="molecule type" value="Genomic_DNA"/>
</dbReference>
<proteinExistence type="predicted"/>
<evidence type="ECO:0000313" key="2">
    <source>
        <dbReference type="Proteomes" id="UP000276055"/>
    </source>
</evidence>
<dbReference type="OrthoDB" id="2898773at2"/>
<sequence>MVDVLTEIVIHRPRGVVASYASNPENAPEWYTNIKAVDWETAPPLTVGSRVAFRAHFLGRDLDYVYEFTELDPGARLVMQTAQGPFPMQTTYTWADADDSSTRMALRNTGKPAGFSAVVNLVMAPMMRRAMQKDLAKLKQILEAA</sequence>
<gene>
    <name evidence="1" type="ORF">C8D78_3406</name>
</gene>
<organism evidence="1 2">
    <name type="scientific">Arthrobacter oryzae</name>
    <dbReference type="NCBI Taxonomy" id="409290"/>
    <lineage>
        <taxon>Bacteria</taxon>
        <taxon>Bacillati</taxon>
        <taxon>Actinomycetota</taxon>
        <taxon>Actinomycetes</taxon>
        <taxon>Micrococcales</taxon>
        <taxon>Micrococcaceae</taxon>
        <taxon>Arthrobacter</taxon>
    </lineage>
</organism>
<accession>A0A495EA37</accession>
<protein>
    <submittedName>
        <fullName evidence="1">Polyketide cyclase/dehydrase/lipid transport protein</fullName>
    </submittedName>
</protein>